<dbReference type="InterPro" id="IPR050109">
    <property type="entry name" value="HTH-type_TetR-like_transc_reg"/>
</dbReference>
<dbReference type="InterPro" id="IPR004111">
    <property type="entry name" value="Repressor_TetR_C"/>
</dbReference>
<keyword evidence="2 4" id="KW-0238">DNA-binding</keyword>
<keyword evidence="8" id="KW-1185">Reference proteome</keyword>
<dbReference type="PANTHER" id="PTHR30055:SF151">
    <property type="entry name" value="TRANSCRIPTIONAL REGULATORY PROTEIN"/>
    <property type="match status" value="1"/>
</dbReference>
<accession>A0ABW0FIE3</accession>
<protein>
    <submittedName>
        <fullName evidence="7">TetR/AcrR family transcriptional regulator</fullName>
    </submittedName>
</protein>
<dbReference type="PANTHER" id="PTHR30055">
    <property type="entry name" value="HTH-TYPE TRANSCRIPTIONAL REGULATOR RUTR"/>
    <property type="match status" value="1"/>
</dbReference>
<dbReference type="PROSITE" id="PS50977">
    <property type="entry name" value="HTH_TETR_2"/>
    <property type="match status" value="1"/>
</dbReference>
<dbReference type="SUPFAM" id="SSF46689">
    <property type="entry name" value="Homeodomain-like"/>
    <property type="match status" value="1"/>
</dbReference>
<dbReference type="Pfam" id="PF02909">
    <property type="entry name" value="TetR_C_1"/>
    <property type="match status" value="1"/>
</dbReference>
<dbReference type="Gene3D" id="1.10.357.10">
    <property type="entry name" value="Tetracycline Repressor, domain 2"/>
    <property type="match status" value="1"/>
</dbReference>
<name>A0ABW0FIE3_9MICO</name>
<dbReference type="InterPro" id="IPR009057">
    <property type="entry name" value="Homeodomain-like_sf"/>
</dbReference>
<feature type="region of interest" description="Disordered" evidence="5">
    <location>
        <begin position="155"/>
        <end position="177"/>
    </location>
</feature>
<evidence type="ECO:0000256" key="4">
    <source>
        <dbReference type="PROSITE-ProRule" id="PRU00335"/>
    </source>
</evidence>
<comment type="caution">
    <text evidence="7">The sequence shown here is derived from an EMBL/GenBank/DDBJ whole genome shotgun (WGS) entry which is preliminary data.</text>
</comment>
<proteinExistence type="predicted"/>
<feature type="domain" description="HTH tetR-type" evidence="6">
    <location>
        <begin position="15"/>
        <end position="75"/>
    </location>
</feature>
<evidence type="ECO:0000259" key="6">
    <source>
        <dbReference type="PROSITE" id="PS50977"/>
    </source>
</evidence>
<dbReference type="InterPro" id="IPR036271">
    <property type="entry name" value="Tet_transcr_reg_TetR-rel_C_sf"/>
</dbReference>
<keyword evidence="3" id="KW-0804">Transcription</keyword>
<feature type="DNA-binding region" description="H-T-H motif" evidence="4">
    <location>
        <begin position="38"/>
        <end position="57"/>
    </location>
</feature>
<evidence type="ECO:0000256" key="5">
    <source>
        <dbReference type="SAM" id="MobiDB-lite"/>
    </source>
</evidence>
<reference evidence="8" key="1">
    <citation type="journal article" date="2019" name="Int. J. Syst. Evol. Microbiol.">
        <title>The Global Catalogue of Microorganisms (GCM) 10K type strain sequencing project: providing services to taxonomists for standard genome sequencing and annotation.</title>
        <authorList>
            <consortium name="The Broad Institute Genomics Platform"/>
            <consortium name="The Broad Institute Genome Sequencing Center for Infectious Disease"/>
            <person name="Wu L."/>
            <person name="Ma J."/>
        </authorList>
    </citation>
    <scope>NUCLEOTIDE SEQUENCE [LARGE SCALE GENOMIC DNA]</scope>
    <source>
        <strain evidence="8">CGMCC 1.16455</strain>
    </source>
</reference>
<dbReference type="RefSeq" id="WP_193117488.1">
    <property type="nucleotide sequence ID" value="NZ_BAAAIR010000102.1"/>
</dbReference>
<keyword evidence="1" id="KW-0805">Transcription regulation</keyword>
<evidence type="ECO:0000256" key="3">
    <source>
        <dbReference type="ARBA" id="ARBA00023163"/>
    </source>
</evidence>
<evidence type="ECO:0000313" key="7">
    <source>
        <dbReference type="EMBL" id="MFC5298578.1"/>
    </source>
</evidence>
<dbReference type="EMBL" id="JBHSLN010000074">
    <property type="protein sequence ID" value="MFC5298578.1"/>
    <property type="molecule type" value="Genomic_DNA"/>
</dbReference>
<sequence length="233" mass="24835">MTLNNSRRERPAKPALSREWAVAETIEIMRREGLEKATMRRVAKALDTGPASLYVYVANTADLHSAVLDELIGTLAPGAHGDWRTRLESLLAGYSEVLYAYPGLARSALMLRPTGPYALRLYDQLLGLLLEGSIAPSRAAWGVDLLLQYVTSSAAEHSPPAPKDIGGDEREADDENALAAAVASADPQVTPHLAVRAETVISGTPSQRTTWAIRALVAGITATPTTDGTGDHA</sequence>
<gene>
    <name evidence="7" type="ORF">ACFPK8_13765</name>
</gene>
<dbReference type="Proteomes" id="UP001595937">
    <property type="component" value="Unassembled WGS sequence"/>
</dbReference>
<dbReference type="SUPFAM" id="SSF48498">
    <property type="entry name" value="Tetracyclin repressor-like, C-terminal domain"/>
    <property type="match status" value="1"/>
</dbReference>
<organism evidence="7 8">
    <name type="scientific">Brachybacterium tyrofermentans</name>
    <dbReference type="NCBI Taxonomy" id="47848"/>
    <lineage>
        <taxon>Bacteria</taxon>
        <taxon>Bacillati</taxon>
        <taxon>Actinomycetota</taxon>
        <taxon>Actinomycetes</taxon>
        <taxon>Micrococcales</taxon>
        <taxon>Dermabacteraceae</taxon>
        <taxon>Brachybacterium</taxon>
    </lineage>
</organism>
<evidence type="ECO:0000313" key="8">
    <source>
        <dbReference type="Proteomes" id="UP001595937"/>
    </source>
</evidence>
<evidence type="ECO:0000256" key="1">
    <source>
        <dbReference type="ARBA" id="ARBA00023015"/>
    </source>
</evidence>
<dbReference type="InterPro" id="IPR001647">
    <property type="entry name" value="HTH_TetR"/>
</dbReference>
<evidence type="ECO:0000256" key="2">
    <source>
        <dbReference type="ARBA" id="ARBA00023125"/>
    </source>
</evidence>
<dbReference type="GeneID" id="303299272"/>